<feature type="transmembrane region" description="Helical" evidence="1">
    <location>
        <begin position="102"/>
        <end position="121"/>
    </location>
</feature>
<accession>A0A195BKG3</accession>
<gene>
    <name evidence="2" type="ORF">ALC53_04926</name>
</gene>
<keyword evidence="1" id="KW-0812">Transmembrane</keyword>
<evidence type="ECO:0000313" key="2">
    <source>
        <dbReference type="EMBL" id="KYM85138.1"/>
    </source>
</evidence>
<dbReference type="Proteomes" id="UP000078540">
    <property type="component" value="Unassembled WGS sequence"/>
</dbReference>
<evidence type="ECO:0000313" key="3">
    <source>
        <dbReference type="Proteomes" id="UP000078540"/>
    </source>
</evidence>
<organism evidence="2 3">
    <name type="scientific">Atta colombica</name>
    <dbReference type="NCBI Taxonomy" id="520822"/>
    <lineage>
        <taxon>Eukaryota</taxon>
        <taxon>Metazoa</taxon>
        <taxon>Ecdysozoa</taxon>
        <taxon>Arthropoda</taxon>
        <taxon>Hexapoda</taxon>
        <taxon>Insecta</taxon>
        <taxon>Pterygota</taxon>
        <taxon>Neoptera</taxon>
        <taxon>Endopterygota</taxon>
        <taxon>Hymenoptera</taxon>
        <taxon>Apocrita</taxon>
        <taxon>Aculeata</taxon>
        <taxon>Formicoidea</taxon>
        <taxon>Formicidae</taxon>
        <taxon>Myrmicinae</taxon>
        <taxon>Atta</taxon>
    </lineage>
</organism>
<name>A0A195BKG3_9HYME</name>
<evidence type="ECO:0000256" key="1">
    <source>
        <dbReference type="SAM" id="Phobius"/>
    </source>
</evidence>
<dbReference type="AlphaFoldDB" id="A0A195BKG3"/>
<protein>
    <submittedName>
        <fullName evidence="2">Uncharacterized protein</fullName>
    </submittedName>
</protein>
<keyword evidence="3" id="KW-1185">Reference proteome</keyword>
<reference evidence="2 3" key="1">
    <citation type="submission" date="2015-09" db="EMBL/GenBank/DDBJ databases">
        <title>Atta colombica WGS genome.</title>
        <authorList>
            <person name="Nygaard S."/>
            <person name="Hu H."/>
            <person name="Boomsma J."/>
            <person name="Zhang G."/>
        </authorList>
    </citation>
    <scope>NUCLEOTIDE SEQUENCE [LARGE SCALE GENOMIC DNA]</scope>
    <source>
        <strain evidence="2">Treedump-2</strain>
        <tissue evidence="2">Whole body</tissue>
    </source>
</reference>
<proteinExistence type="predicted"/>
<keyword evidence="1" id="KW-0472">Membrane</keyword>
<sequence length="163" mass="18795">MGRLENFDIRENRGILTPDGRQIDLLCRTSATTISSNKNQLHFSNEIHSCSTRKRNPLSDEFMKKPGSLRPQGIKRAQHTVSIEFCGSCVRASLRLALHFPLLHGFTQHVAVLLFFIMLDLQRCHKHSRGKGLTFSIKRSKKFYEKKPRKTDCVEGSSRRKER</sequence>
<dbReference type="EMBL" id="KQ976455">
    <property type="protein sequence ID" value="KYM85138.1"/>
    <property type="molecule type" value="Genomic_DNA"/>
</dbReference>
<keyword evidence="1" id="KW-1133">Transmembrane helix</keyword>